<comment type="caution">
    <text evidence="2">The sequence shown here is derived from an EMBL/GenBank/DDBJ whole genome shotgun (WGS) entry which is preliminary data.</text>
</comment>
<dbReference type="AlphaFoldDB" id="A0AAE1KXZ3"/>
<organism evidence="2 3">
    <name type="scientific">Petrolisthes cinctipes</name>
    <name type="common">Flat porcelain crab</name>
    <dbReference type="NCBI Taxonomy" id="88211"/>
    <lineage>
        <taxon>Eukaryota</taxon>
        <taxon>Metazoa</taxon>
        <taxon>Ecdysozoa</taxon>
        <taxon>Arthropoda</taxon>
        <taxon>Crustacea</taxon>
        <taxon>Multicrustacea</taxon>
        <taxon>Malacostraca</taxon>
        <taxon>Eumalacostraca</taxon>
        <taxon>Eucarida</taxon>
        <taxon>Decapoda</taxon>
        <taxon>Pleocyemata</taxon>
        <taxon>Anomura</taxon>
        <taxon>Galatheoidea</taxon>
        <taxon>Porcellanidae</taxon>
        <taxon>Petrolisthes</taxon>
    </lineage>
</organism>
<name>A0AAE1KXZ3_PETCI</name>
<keyword evidence="3" id="KW-1185">Reference proteome</keyword>
<feature type="region of interest" description="Disordered" evidence="1">
    <location>
        <begin position="63"/>
        <end position="88"/>
    </location>
</feature>
<accession>A0AAE1KXZ3</accession>
<dbReference type="EMBL" id="JAWQEG010000481">
    <property type="protein sequence ID" value="KAK3889536.1"/>
    <property type="molecule type" value="Genomic_DNA"/>
</dbReference>
<evidence type="ECO:0000313" key="3">
    <source>
        <dbReference type="Proteomes" id="UP001286313"/>
    </source>
</evidence>
<evidence type="ECO:0000313" key="2">
    <source>
        <dbReference type="EMBL" id="KAK3889536.1"/>
    </source>
</evidence>
<proteinExistence type="predicted"/>
<feature type="compositionally biased region" description="Basic and acidic residues" evidence="1">
    <location>
        <begin position="74"/>
        <end position="88"/>
    </location>
</feature>
<protein>
    <submittedName>
        <fullName evidence="2">Uncharacterized protein</fullName>
    </submittedName>
</protein>
<dbReference type="Proteomes" id="UP001286313">
    <property type="component" value="Unassembled WGS sequence"/>
</dbReference>
<evidence type="ECO:0000256" key="1">
    <source>
        <dbReference type="SAM" id="MobiDB-lite"/>
    </source>
</evidence>
<reference evidence="2" key="1">
    <citation type="submission" date="2023-10" db="EMBL/GenBank/DDBJ databases">
        <title>Genome assemblies of two species of porcelain crab, Petrolisthes cinctipes and Petrolisthes manimaculis (Anomura: Porcellanidae).</title>
        <authorList>
            <person name="Angst P."/>
        </authorList>
    </citation>
    <scope>NUCLEOTIDE SEQUENCE</scope>
    <source>
        <strain evidence="2">PB745_01</strain>
        <tissue evidence="2">Gill</tissue>
    </source>
</reference>
<gene>
    <name evidence="2" type="ORF">Pcinc_006508</name>
</gene>
<sequence length="88" mass="10364">MSEDFSMTGECNYYMAREDFKSMPLALAFQHRHPLYSRVNQSLTCTNKLNDLLADQETYEKLRKDPTTSKNKIHHEIENLTKRQPDTP</sequence>